<keyword evidence="1" id="KW-0547">Nucleotide-binding</keyword>
<evidence type="ECO:0000256" key="5">
    <source>
        <dbReference type="SAM" id="MobiDB-lite"/>
    </source>
</evidence>
<dbReference type="Proteomes" id="UP000188320">
    <property type="component" value="Unassembled WGS sequence"/>
</dbReference>
<dbReference type="Pfam" id="PF16203">
    <property type="entry name" value="ERCC3_RAD25_C"/>
    <property type="match status" value="1"/>
</dbReference>
<dbReference type="NCBIfam" id="TIGR00603">
    <property type="entry name" value="rad25"/>
    <property type="match status" value="1"/>
</dbReference>
<dbReference type="Gene3D" id="3.40.50.300">
    <property type="entry name" value="P-loop containing nucleotide triphosphate hydrolases"/>
    <property type="match status" value="1"/>
</dbReference>
<dbReference type="GO" id="GO:0005524">
    <property type="term" value="F:ATP binding"/>
    <property type="evidence" value="ECO:0007669"/>
    <property type="project" value="UniProtKB-KW"/>
</dbReference>
<evidence type="ECO:0000256" key="1">
    <source>
        <dbReference type="ARBA" id="ARBA00022741"/>
    </source>
</evidence>
<dbReference type="GO" id="GO:0006367">
    <property type="term" value="P:transcription initiation at RNA polymerase II promoter"/>
    <property type="evidence" value="ECO:0007669"/>
    <property type="project" value="InterPro"/>
</dbReference>
<dbReference type="FunFam" id="3.40.50.300:FF:000117">
    <property type="entry name" value="Putative DNA repair helicase rad25"/>
    <property type="match status" value="1"/>
</dbReference>
<reference evidence="8" key="1">
    <citation type="submission" date="2017-01" db="EMBL/GenBank/DDBJ databases">
        <authorList>
            <person name="Wang Y."/>
            <person name="White M."/>
            <person name="Kvist S."/>
            <person name="Moncalvo J.-M."/>
        </authorList>
    </citation>
    <scope>NUCLEOTIDE SEQUENCE [LARGE SCALE GENOMIC DNA]</scope>
    <source>
        <strain evidence="8">COL-18-3</strain>
    </source>
</reference>
<dbReference type="CDD" id="cd18789">
    <property type="entry name" value="SF2_C_XPB"/>
    <property type="match status" value="1"/>
</dbReference>
<keyword evidence="2" id="KW-0378">Hydrolase</keyword>
<dbReference type="PANTHER" id="PTHR11274">
    <property type="entry name" value="RAD25/XP-B DNA REPAIR HELICASE"/>
    <property type="match status" value="1"/>
</dbReference>
<protein>
    <submittedName>
        <fullName evidence="7">Putative DNA repair helicase ercc3</fullName>
    </submittedName>
</protein>
<dbReference type="PROSITE" id="PS51194">
    <property type="entry name" value="HELICASE_CTER"/>
    <property type="match status" value="1"/>
</dbReference>
<sequence length="356" mass="39667">MFGNGRARSGIIVLPCGAGKTLVGITAALEAAVSAVEYGEGASDSGVYVGCEAAVCGGVGGRDKYVFDGGEHTQAVVRGAEDDGFPAQSGVGSRKRLLLYVMNPTKFQMCQYLISYHTTRGDKIIVFIDNVYALKAYAHKLKLPYIYGGTPQQERMRILQQFQHNPLLNCIFLSKVGDTSIDLPEATCLIQVSSHYGSRRQEAQRLGRILRAKRRADDGFNAYFYSLVSKDTIEMFYSTKRQQFLVDQGYSFKVITRLDGMESLPDLVYNDRDSQQELLNTLLMVNESAASIERQHDDNNNEDGDDESMHVSRSKLSDLTGVDKMAYLEYKDSSALRTKMKRHALFKKLLPSKQKS</sequence>
<evidence type="ECO:0000256" key="3">
    <source>
        <dbReference type="ARBA" id="ARBA00022806"/>
    </source>
</evidence>
<evidence type="ECO:0000256" key="4">
    <source>
        <dbReference type="ARBA" id="ARBA00022840"/>
    </source>
</evidence>
<dbReference type="PANTHER" id="PTHR11274:SF0">
    <property type="entry name" value="GENERAL TRANSCRIPTION AND DNA REPAIR FACTOR IIH HELICASE SUBUNIT XPB"/>
    <property type="match status" value="1"/>
</dbReference>
<dbReference type="SUPFAM" id="SSF52540">
    <property type="entry name" value="P-loop containing nucleoside triphosphate hydrolases"/>
    <property type="match status" value="1"/>
</dbReference>
<dbReference type="InterPro" id="IPR001650">
    <property type="entry name" value="Helicase_C-like"/>
</dbReference>
<keyword evidence="8" id="KW-1185">Reference proteome</keyword>
<evidence type="ECO:0000259" key="6">
    <source>
        <dbReference type="PROSITE" id="PS51194"/>
    </source>
</evidence>
<keyword evidence="3 7" id="KW-0347">Helicase</keyword>
<evidence type="ECO:0000313" key="8">
    <source>
        <dbReference type="Proteomes" id="UP000188320"/>
    </source>
</evidence>
<evidence type="ECO:0000256" key="2">
    <source>
        <dbReference type="ARBA" id="ARBA00022801"/>
    </source>
</evidence>
<comment type="caution">
    <text evidence="7">The sequence shown here is derived from an EMBL/GenBank/DDBJ whole genome shotgun (WGS) entry which is preliminary data.</text>
</comment>
<dbReference type="SMART" id="SM00490">
    <property type="entry name" value="HELICc"/>
    <property type="match status" value="1"/>
</dbReference>
<dbReference type="GO" id="GO:0043138">
    <property type="term" value="F:3'-5' DNA helicase activity"/>
    <property type="evidence" value="ECO:0007669"/>
    <property type="project" value="TreeGrafter"/>
</dbReference>
<feature type="domain" description="Helicase C-terminal" evidence="6">
    <location>
        <begin position="108"/>
        <end position="262"/>
    </location>
</feature>
<dbReference type="InterPro" id="IPR032438">
    <property type="entry name" value="ERCC3_RAD25_C"/>
</dbReference>
<dbReference type="GO" id="GO:0006289">
    <property type="term" value="P:nucleotide-excision repair"/>
    <property type="evidence" value="ECO:0007669"/>
    <property type="project" value="InterPro"/>
</dbReference>
<dbReference type="EMBL" id="LSSK01001444">
    <property type="protein sequence ID" value="OMH79707.1"/>
    <property type="molecule type" value="Genomic_DNA"/>
</dbReference>
<dbReference type="AlphaFoldDB" id="A0A1R1PFG7"/>
<name>A0A1R1PFG7_ZANCU</name>
<keyword evidence="4" id="KW-0067">ATP-binding</keyword>
<gene>
    <name evidence="7" type="ORF">AX774_g6870</name>
</gene>
<accession>A0A1R1PFG7</accession>
<dbReference type="InterPro" id="IPR050615">
    <property type="entry name" value="ATP-dep_DNA_Helicase"/>
</dbReference>
<feature type="region of interest" description="Disordered" evidence="5">
    <location>
        <begin position="293"/>
        <end position="313"/>
    </location>
</feature>
<dbReference type="InterPro" id="IPR001161">
    <property type="entry name" value="XPB/Ssl2"/>
</dbReference>
<evidence type="ECO:0000313" key="7">
    <source>
        <dbReference type="EMBL" id="OMH79707.1"/>
    </source>
</evidence>
<dbReference type="GO" id="GO:0000112">
    <property type="term" value="C:nucleotide-excision repair factor 3 complex"/>
    <property type="evidence" value="ECO:0007669"/>
    <property type="project" value="TreeGrafter"/>
</dbReference>
<dbReference type="GO" id="GO:0097550">
    <property type="term" value="C:transcription preinitiation complex"/>
    <property type="evidence" value="ECO:0007669"/>
    <property type="project" value="TreeGrafter"/>
</dbReference>
<proteinExistence type="predicted"/>
<dbReference type="InterPro" id="IPR027417">
    <property type="entry name" value="P-loop_NTPase"/>
</dbReference>
<dbReference type="OrthoDB" id="10262986at2759"/>
<dbReference type="GO" id="GO:0016787">
    <property type="term" value="F:hydrolase activity"/>
    <property type="evidence" value="ECO:0007669"/>
    <property type="project" value="UniProtKB-KW"/>
</dbReference>
<dbReference type="GO" id="GO:0005675">
    <property type="term" value="C:transcription factor TFIIH holo complex"/>
    <property type="evidence" value="ECO:0007669"/>
    <property type="project" value="TreeGrafter"/>
</dbReference>
<organism evidence="7 8">
    <name type="scientific">Zancudomyces culisetae</name>
    <name type="common">Gut fungus</name>
    <name type="synonym">Smittium culisetae</name>
    <dbReference type="NCBI Taxonomy" id="1213189"/>
    <lineage>
        <taxon>Eukaryota</taxon>
        <taxon>Fungi</taxon>
        <taxon>Fungi incertae sedis</taxon>
        <taxon>Zoopagomycota</taxon>
        <taxon>Kickxellomycotina</taxon>
        <taxon>Harpellomycetes</taxon>
        <taxon>Harpellales</taxon>
        <taxon>Legeriomycetaceae</taxon>
        <taxon>Zancudomyces</taxon>
    </lineage>
</organism>